<comment type="caution">
    <text evidence="2">The sequence shown here is derived from an EMBL/GenBank/DDBJ whole genome shotgun (WGS) entry which is preliminary data.</text>
</comment>
<dbReference type="Proteomes" id="UP000287917">
    <property type="component" value="Unassembled WGS sequence"/>
</dbReference>
<dbReference type="AlphaFoldDB" id="A0A432GTG0"/>
<evidence type="ECO:0000256" key="1">
    <source>
        <dbReference type="SAM" id="MobiDB-lite"/>
    </source>
</evidence>
<feature type="region of interest" description="Disordered" evidence="1">
    <location>
        <begin position="1"/>
        <end position="30"/>
    </location>
</feature>
<accession>A0A432GTG0</accession>
<gene>
    <name evidence="2" type="ORF">DSY96_02125</name>
</gene>
<dbReference type="InterPro" id="IPR027417">
    <property type="entry name" value="P-loop_NTPase"/>
</dbReference>
<proteinExistence type="predicted"/>
<organism evidence="2 3">
    <name type="scientific">SAR324 cluster bacterium</name>
    <dbReference type="NCBI Taxonomy" id="2024889"/>
    <lineage>
        <taxon>Bacteria</taxon>
        <taxon>Deltaproteobacteria</taxon>
        <taxon>SAR324 cluster</taxon>
    </lineage>
</organism>
<evidence type="ECO:0000313" key="2">
    <source>
        <dbReference type="EMBL" id="RTZ86873.1"/>
    </source>
</evidence>
<protein>
    <recommendedName>
        <fullName evidence="4">ATP-binding protein</fullName>
    </recommendedName>
</protein>
<dbReference type="InterPro" id="IPR008571">
    <property type="entry name" value="HerA-like"/>
</dbReference>
<feature type="non-terminal residue" evidence="2">
    <location>
        <position position="1"/>
    </location>
</feature>
<dbReference type="PANTHER" id="PTHR42957">
    <property type="entry name" value="HELICASE MJ1565-RELATED"/>
    <property type="match status" value="1"/>
</dbReference>
<sequence length="249" mass="27698">IGANPDRKEDRHSADRVQDKIDDARHRSSEILDPDMSNPVALIKEGRLNILNVSEFTDRQANVALAYYLQELLADRKAAVNAKGGKTKSKRNYRFNTPIFVIIEEAHVFIPKNEDAKAKYWAAKIAREGRKFGLGLCIVSQRPRDIEANVLSQMGSLAVMKIVQEDDQRQIASAAESISREFIGQLTSLNIGDAVLVGQWVNLPAIVHIDEMKGKKIGSDQDAVGEWAVAKKFEEVGAKSLKGLTKRDF</sequence>
<evidence type="ECO:0000313" key="3">
    <source>
        <dbReference type="Proteomes" id="UP000287917"/>
    </source>
</evidence>
<dbReference type="Gene3D" id="3.40.50.300">
    <property type="entry name" value="P-loop containing nucleotide triphosphate hydrolases"/>
    <property type="match status" value="1"/>
</dbReference>
<reference evidence="2 3" key="1">
    <citation type="submission" date="2018-06" db="EMBL/GenBank/DDBJ databases">
        <title>Combined omics and stable isotope probing to characterize newly discovered Mariana Back-Arc vent microbial communities.</title>
        <authorList>
            <person name="Trembath-Reichert E."/>
            <person name="Huber J.A."/>
        </authorList>
    </citation>
    <scope>NUCLEOTIDE SEQUENCE [LARGE SCALE GENOMIC DNA]</scope>
    <source>
        <strain evidence="2">MAG 58</strain>
    </source>
</reference>
<dbReference type="EMBL" id="QNZK01000079">
    <property type="protein sequence ID" value="RTZ86873.1"/>
    <property type="molecule type" value="Genomic_DNA"/>
</dbReference>
<dbReference type="PANTHER" id="PTHR42957:SF1">
    <property type="entry name" value="HELICASE MJ1565-RELATED"/>
    <property type="match status" value="1"/>
</dbReference>
<evidence type="ECO:0008006" key="4">
    <source>
        <dbReference type="Google" id="ProtNLM"/>
    </source>
</evidence>
<dbReference type="SUPFAM" id="SSF52540">
    <property type="entry name" value="P-loop containing nucleoside triphosphate hydrolases"/>
    <property type="match status" value="1"/>
</dbReference>
<name>A0A432GTG0_9DELT</name>